<dbReference type="EMBL" id="JAFCJH010000022">
    <property type="protein sequence ID" value="MBR0797947.1"/>
    <property type="molecule type" value="Genomic_DNA"/>
</dbReference>
<name>A0ABS5FMA9_9BRAD</name>
<sequence>MNEIAAMRVGIVGVGLMGHGIAKNVLARGGFPLAFLDHPGNQPVDDLIGLGATACKTPGEVADASDVIILCVTGSPQVEAILTGEVGVLSRLRKGTVIVDCSTALPESTLRMAAAVQAAGGRFLDAPMTRTARHAEEGTLNLLVGGDDADLRRVRAVLASFTEGVEHVGAVGFGHRLKLLHNYVSIGFMALLGEAAAQAADAGVDPAIFVDVLAKGGGAGVALQRMAPAIVMGDTGTVPFFIGNALKDIAYYQTMAGSAGASRAIADGVGVAIAAVVENGHGQAYISDLARLFRKTKPVAQAENDC</sequence>
<dbReference type="PANTHER" id="PTHR43060:SF15">
    <property type="entry name" value="3-HYDROXYISOBUTYRATE DEHYDROGENASE-LIKE 1, MITOCHONDRIAL-RELATED"/>
    <property type="match status" value="1"/>
</dbReference>
<dbReference type="InterPro" id="IPR006115">
    <property type="entry name" value="6PGDH_NADP-bd"/>
</dbReference>
<dbReference type="RefSeq" id="WP_212392640.1">
    <property type="nucleotide sequence ID" value="NZ_JAFCJH010000022.1"/>
</dbReference>
<dbReference type="SUPFAM" id="SSF48179">
    <property type="entry name" value="6-phosphogluconate dehydrogenase C-terminal domain-like"/>
    <property type="match status" value="1"/>
</dbReference>
<evidence type="ECO:0000259" key="3">
    <source>
        <dbReference type="Pfam" id="PF03446"/>
    </source>
</evidence>
<dbReference type="SUPFAM" id="SSF51735">
    <property type="entry name" value="NAD(P)-binding Rossmann-fold domains"/>
    <property type="match status" value="1"/>
</dbReference>
<proteinExistence type="predicted"/>
<dbReference type="InterPro" id="IPR036291">
    <property type="entry name" value="NAD(P)-bd_dom_sf"/>
</dbReference>
<feature type="domain" description="6-phosphogluconate dehydrogenase NADP-binding" evidence="3">
    <location>
        <begin position="8"/>
        <end position="169"/>
    </location>
</feature>
<dbReference type="InterPro" id="IPR015815">
    <property type="entry name" value="HIBADH-related"/>
</dbReference>
<dbReference type="Gene3D" id="1.10.1040.10">
    <property type="entry name" value="N-(1-d-carboxylethyl)-l-norvaline Dehydrogenase, domain 2"/>
    <property type="match status" value="1"/>
</dbReference>
<organism evidence="5 6">
    <name type="scientific">Bradyrhizobium jicamae</name>
    <dbReference type="NCBI Taxonomy" id="280332"/>
    <lineage>
        <taxon>Bacteria</taxon>
        <taxon>Pseudomonadati</taxon>
        <taxon>Pseudomonadota</taxon>
        <taxon>Alphaproteobacteria</taxon>
        <taxon>Hyphomicrobiales</taxon>
        <taxon>Nitrobacteraceae</taxon>
        <taxon>Bradyrhizobium</taxon>
    </lineage>
</organism>
<keyword evidence="2" id="KW-0520">NAD</keyword>
<feature type="domain" description="3-hydroxyisobutyrate dehydrogenase-like NAD-binding" evidence="4">
    <location>
        <begin position="172"/>
        <end position="292"/>
    </location>
</feature>
<comment type="caution">
    <text evidence="5">The sequence shown here is derived from an EMBL/GenBank/DDBJ whole genome shotgun (WGS) entry which is preliminary data.</text>
</comment>
<evidence type="ECO:0000259" key="4">
    <source>
        <dbReference type="Pfam" id="PF14833"/>
    </source>
</evidence>
<dbReference type="PANTHER" id="PTHR43060">
    <property type="entry name" value="3-HYDROXYISOBUTYRATE DEHYDROGENASE-LIKE 1, MITOCHONDRIAL-RELATED"/>
    <property type="match status" value="1"/>
</dbReference>
<dbReference type="Pfam" id="PF14833">
    <property type="entry name" value="NAD_binding_11"/>
    <property type="match status" value="1"/>
</dbReference>
<dbReference type="Gene3D" id="3.40.50.720">
    <property type="entry name" value="NAD(P)-binding Rossmann-like Domain"/>
    <property type="match status" value="1"/>
</dbReference>
<dbReference type="InterPro" id="IPR013328">
    <property type="entry name" value="6PGD_dom2"/>
</dbReference>
<protein>
    <submittedName>
        <fullName evidence="5">NAD(P)-dependent oxidoreductase</fullName>
    </submittedName>
</protein>
<keyword evidence="1" id="KW-0560">Oxidoreductase</keyword>
<keyword evidence="6" id="KW-1185">Reference proteome</keyword>
<dbReference type="Proteomes" id="UP001315278">
    <property type="component" value="Unassembled WGS sequence"/>
</dbReference>
<dbReference type="InterPro" id="IPR029154">
    <property type="entry name" value="HIBADH-like_NADP-bd"/>
</dbReference>
<gene>
    <name evidence="5" type="ORF">JQ615_21390</name>
</gene>
<dbReference type="PIRSF" id="PIRSF000103">
    <property type="entry name" value="HIBADH"/>
    <property type="match status" value="1"/>
</dbReference>
<evidence type="ECO:0000313" key="5">
    <source>
        <dbReference type="EMBL" id="MBR0797947.1"/>
    </source>
</evidence>
<evidence type="ECO:0000256" key="1">
    <source>
        <dbReference type="ARBA" id="ARBA00023002"/>
    </source>
</evidence>
<reference evidence="6" key="1">
    <citation type="journal article" date="2021" name="ISME J.">
        <title>Evolutionary origin and ecological implication of a unique nif island in free-living Bradyrhizobium lineages.</title>
        <authorList>
            <person name="Tao J."/>
        </authorList>
    </citation>
    <scope>NUCLEOTIDE SEQUENCE [LARGE SCALE GENOMIC DNA]</scope>
    <source>
        <strain evidence="6">SZCCT0434</strain>
    </source>
</reference>
<dbReference type="InterPro" id="IPR008927">
    <property type="entry name" value="6-PGluconate_DH-like_C_sf"/>
</dbReference>
<evidence type="ECO:0000313" key="6">
    <source>
        <dbReference type="Proteomes" id="UP001315278"/>
    </source>
</evidence>
<dbReference type="Pfam" id="PF03446">
    <property type="entry name" value="NAD_binding_2"/>
    <property type="match status" value="1"/>
</dbReference>
<accession>A0ABS5FMA9</accession>
<evidence type="ECO:0000256" key="2">
    <source>
        <dbReference type="ARBA" id="ARBA00023027"/>
    </source>
</evidence>